<protein>
    <submittedName>
        <fullName evidence="1">Uncharacterized protein</fullName>
    </submittedName>
</protein>
<name>A0A017SLR0_ASPRC</name>
<accession>A0A017SLR0</accession>
<dbReference type="GeneID" id="63693253"/>
<sequence>MCHQITWYHAVCYHQDSAYNLLISCRQALKVGYECYRPECILIPVFGACMSCKHEESLAKGKLSLMRACADESSRPQALGTFSSTLSNMELELELQHSVGDDSGIFLNGDDEDVVGFDENNQTDELELFDLVTF</sequence>
<dbReference type="Proteomes" id="UP000019804">
    <property type="component" value="Unassembled WGS sequence"/>
</dbReference>
<dbReference type="OrthoDB" id="4313807at2759"/>
<dbReference type="RefSeq" id="XP_040641580.1">
    <property type="nucleotide sequence ID" value="XM_040778129.1"/>
</dbReference>
<evidence type="ECO:0000313" key="1">
    <source>
        <dbReference type="EMBL" id="EYE97892.1"/>
    </source>
</evidence>
<gene>
    <name evidence="1" type="ORF">EURHEDRAFT_261165</name>
</gene>
<reference evidence="2" key="1">
    <citation type="journal article" date="2014" name="Nat. Commun.">
        <title>Genomic adaptations of the halophilic Dead Sea filamentous fungus Eurotium rubrum.</title>
        <authorList>
            <person name="Kis-Papo T."/>
            <person name="Weig A.R."/>
            <person name="Riley R."/>
            <person name="Persoh D."/>
            <person name="Salamov A."/>
            <person name="Sun H."/>
            <person name="Lipzen A."/>
            <person name="Wasser S.P."/>
            <person name="Rambold G."/>
            <person name="Grigoriev I.V."/>
            <person name="Nevo E."/>
        </authorList>
    </citation>
    <scope>NUCLEOTIDE SEQUENCE [LARGE SCALE GENOMIC DNA]</scope>
    <source>
        <strain evidence="2">CBS 135680</strain>
    </source>
</reference>
<dbReference type="EMBL" id="KK088414">
    <property type="protein sequence ID" value="EYE97892.1"/>
    <property type="molecule type" value="Genomic_DNA"/>
</dbReference>
<proteinExistence type="predicted"/>
<organism evidence="1 2">
    <name type="scientific">Aspergillus ruber (strain CBS 135680)</name>
    <dbReference type="NCBI Taxonomy" id="1388766"/>
    <lineage>
        <taxon>Eukaryota</taxon>
        <taxon>Fungi</taxon>
        <taxon>Dikarya</taxon>
        <taxon>Ascomycota</taxon>
        <taxon>Pezizomycotina</taxon>
        <taxon>Eurotiomycetes</taxon>
        <taxon>Eurotiomycetidae</taxon>
        <taxon>Eurotiales</taxon>
        <taxon>Aspergillaceae</taxon>
        <taxon>Aspergillus</taxon>
        <taxon>Aspergillus subgen. Aspergillus</taxon>
    </lineage>
</organism>
<dbReference type="AlphaFoldDB" id="A0A017SLR0"/>
<keyword evidence="2" id="KW-1185">Reference proteome</keyword>
<evidence type="ECO:0000313" key="2">
    <source>
        <dbReference type="Proteomes" id="UP000019804"/>
    </source>
</evidence>
<dbReference type="HOGENOM" id="CLU_1895746_0_0_1"/>